<organism evidence="1">
    <name type="scientific">Ctenophora sp. B WRF-2014</name>
    <dbReference type="NCBI Taxonomy" id="1567048"/>
    <lineage>
        <taxon>Eukaryota</taxon>
        <taxon>Metazoa</taxon>
        <taxon>Ctenophora</taxon>
    </lineage>
</organism>
<dbReference type="AlphaFoldDB" id="A0A1C8YXK2"/>
<dbReference type="EMBL" id="KT964713">
    <property type="protein sequence ID" value="AOI27766.1"/>
    <property type="molecule type" value="mRNA"/>
</dbReference>
<reference evidence="1" key="1">
    <citation type="journal article" date="2016" name="BMC Evol. Biol.">
        <title>Non-excitable fluorescent protein orthologs found in ctenophores.</title>
        <authorList>
            <person name="Francis W.R."/>
            <person name="Christianson L.M."/>
            <person name="Powers M.L."/>
            <person name="Schnitzler C.E."/>
            <person name="D Haddock S.H."/>
        </authorList>
    </citation>
    <scope>NUCLEOTIDE SEQUENCE</scope>
    <source>
        <strain evidence="1">T1074SS1</strain>
    </source>
</reference>
<proteinExistence type="evidence at transcript level"/>
<evidence type="ECO:0000313" key="1">
    <source>
        <dbReference type="EMBL" id="AOI27766.1"/>
    </source>
</evidence>
<name>A0A1C8YXK2_9METZ</name>
<sequence>MDCRMDRAESVFTGTAKSKVIADILFDEEAFKITGEGFACPIEGHQTLELNCSGTKPLPINWNIFGTIIQSNFRVFTQYRGSGMYDFFKTCFPGGMKVELLGSFTDGAVISGTSTISHVNDIVICRCNLKCEGFSEESPARAHDLGPTLPCYEVVDGIRADEVSSTIDLEWKDGDNQKYLCRLESTVRSAGSGNFAPARHFIGHHFKVTDKPTNNLHFAQRLKSRASVINYYKN</sequence>
<protein>
    <submittedName>
        <fullName evidence="1">Putative nonfluorescent protein</fullName>
    </submittedName>
</protein>
<dbReference type="InterPro" id="IPR009017">
    <property type="entry name" value="GFP"/>
</dbReference>
<accession>A0A1C8YXK2</accession>
<dbReference type="Gene3D" id="2.40.155.10">
    <property type="entry name" value="Green fluorescent protein"/>
    <property type="match status" value="1"/>
</dbReference>
<dbReference type="SUPFAM" id="SSF54511">
    <property type="entry name" value="GFP-like"/>
    <property type="match status" value="1"/>
</dbReference>